<reference evidence="3" key="2">
    <citation type="submission" date="2015-01" db="EMBL/GenBank/DDBJ databases">
        <title>Evolutionary Origins and Diversification of the Mycorrhizal Mutualists.</title>
        <authorList>
            <consortium name="DOE Joint Genome Institute"/>
            <consortium name="Mycorrhizal Genomics Consortium"/>
            <person name="Kohler A."/>
            <person name="Kuo A."/>
            <person name="Nagy L.G."/>
            <person name="Floudas D."/>
            <person name="Copeland A."/>
            <person name="Barry K.W."/>
            <person name="Cichocki N."/>
            <person name="Veneault-Fourrey C."/>
            <person name="LaButti K."/>
            <person name="Lindquist E.A."/>
            <person name="Lipzen A."/>
            <person name="Lundell T."/>
            <person name="Morin E."/>
            <person name="Murat C."/>
            <person name="Riley R."/>
            <person name="Ohm R."/>
            <person name="Sun H."/>
            <person name="Tunlid A."/>
            <person name="Henrissat B."/>
            <person name="Grigoriev I.V."/>
            <person name="Hibbett D.S."/>
            <person name="Martin F."/>
        </authorList>
    </citation>
    <scope>NUCLEOTIDE SEQUENCE [LARGE SCALE GENOMIC DNA]</scope>
    <source>
        <strain evidence="3">UH-Slu-Lm8-n1</strain>
    </source>
</reference>
<dbReference type="Proteomes" id="UP000054485">
    <property type="component" value="Unassembled WGS sequence"/>
</dbReference>
<organism evidence="2 3">
    <name type="scientific">Suillus luteus UH-Slu-Lm8-n1</name>
    <dbReference type="NCBI Taxonomy" id="930992"/>
    <lineage>
        <taxon>Eukaryota</taxon>
        <taxon>Fungi</taxon>
        <taxon>Dikarya</taxon>
        <taxon>Basidiomycota</taxon>
        <taxon>Agaricomycotina</taxon>
        <taxon>Agaricomycetes</taxon>
        <taxon>Agaricomycetidae</taxon>
        <taxon>Boletales</taxon>
        <taxon>Suillineae</taxon>
        <taxon>Suillaceae</taxon>
        <taxon>Suillus</taxon>
    </lineage>
</organism>
<name>A0A0D0BAI5_9AGAM</name>
<evidence type="ECO:0000313" key="2">
    <source>
        <dbReference type="EMBL" id="KIK46739.1"/>
    </source>
</evidence>
<gene>
    <name evidence="2" type="ORF">CY34DRAFT_9460</name>
</gene>
<reference evidence="2 3" key="1">
    <citation type="submission" date="2014-04" db="EMBL/GenBank/DDBJ databases">
        <authorList>
            <consortium name="DOE Joint Genome Institute"/>
            <person name="Kuo A."/>
            <person name="Ruytinx J."/>
            <person name="Rineau F."/>
            <person name="Colpaert J."/>
            <person name="Kohler A."/>
            <person name="Nagy L.G."/>
            <person name="Floudas D."/>
            <person name="Copeland A."/>
            <person name="Barry K.W."/>
            <person name="Cichocki N."/>
            <person name="Veneault-Fourrey C."/>
            <person name="LaButti K."/>
            <person name="Lindquist E.A."/>
            <person name="Lipzen A."/>
            <person name="Lundell T."/>
            <person name="Morin E."/>
            <person name="Murat C."/>
            <person name="Sun H."/>
            <person name="Tunlid A."/>
            <person name="Henrissat B."/>
            <person name="Grigoriev I.V."/>
            <person name="Hibbett D.S."/>
            <person name="Martin F."/>
            <person name="Nordberg H.P."/>
            <person name="Cantor M.N."/>
            <person name="Hua S.X."/>
        </authorList>
    </citation>
    <scope>NUCLEOTIDE SEQUENCE [LARGE SCALE GENOMIC DNA]</scope>
    <source>
        <strain evidence="2 3">UH-Slu-Lm8-n1</strain>
    </source>
</reference>
<dbReference type="EMBL" id="KN835155">
    <property type="protein sequence ID" value="KIK46739.1"/>
    <property type="molecule type" value="Genomic_DNA"/>
</dbReference>
<dbReference type="AlphaFoldDB" id="A0A0D0BAI5"/>
<dbReference type="InParanoid" id="A0A0D0BAI5"/>
<proteinExistence type="predicted"/>
<dbReference type="OrthoDB" id="2680353at2759"/>
<protein>
    <submittedName>
        <fullName evidence="2">Uncharacterized protein</fullName>
    </submittedName>
</protein>
<dbReference type="HOGENOM" id="CLU_2005420_0_0_1"/>
<sequence length="124" mass="14037">MPHFQRHPFSWADCEDPDILALTAATQLPPDRSVRHYSGITEPSWLPRLNSFNSGHSDYSSHDASEHGSPVLMDDHYRANHSPADAPDALICYPDFGQSHEEPMTLGRWLRLLGRRARRASGYL</sequence>
<evidence type="ECO:0000256" key="1">
    <source>
        <dbReference type="SAM" id="MobiDB-lite"/>
    </source>
</evidence>
<feature type="region of interest" description="Disordered" evidence="1">
    <location>
        <begin position="56"/>
        <end position="79"/>
    </location>
</feature>
<keyword evidence="3" id="KW-1185">Reference proteome</keyword>
<evidence type="ECO:0000313" key="3">
    <source>
        <dbReference type="Proteomes" id="UP000054485"/>
    </source>
</evidence>
<accession>A0A0D0BAI5</accession>